<dbReference type="OrthoDB" id="442731at2759"/>
<evidence type="ECO:0000256" key="1">
    <source>
        <dbReference type="SAM" id="MobiDB-lite"/>
    </source>
</evidence>
<organism evidence="2 3">
    <name type="scientific">Drosophila yakuba</name>
    <name type="common">Fruit fly</name>
    <dbReference type="NCBI Taxonomy" id="7245"/>
    <lineage>
        <taxon>Eukaryota</taxon>
        <taxon>Metazoa</taxon>
        <taxon>Ecdysozoa</taxon>
        <taxon>Arthropoda</taxon>
        <taxon>Hexapoda</taxon>
        <taxon>Insecta</taxon>
        <taxon>Pterygota</taxon>
        <taxon>Neoptera</taxon>
        <taxon>Endopterygota</taxon>
        <taxon>Diptera</taxon>
        <taxon>Brachycera</taxon>
        <taxon>Muscomorpha</taxon>
        <taxon>Ephydroidea</taxon>
        <taxon>Drosophilidae</taxon>
        <taxon>Drosophila</taxon>
        <taxon>Sophophora</taxon>
    </lineage>
</organism>
<dbReference type="EMBL" id="CM000159">
    <property type="protein sequence ID" value="KRK02488.1"/>
    <property type="molecule type" value="Genomic_DNA"/>
</dbReference>
<sequence>MNPYEYESTLDCRDAGGGNAPAHAHPHAQGRTLPMSGHGRPATDLGPVHGSQTLQHQNQQNLQAGAQSSHYDYEYQHLAHRPPDTANNTAQRTHGRQGFLLEGVTPTAPPDVPPRNPTMSRMQNGRLTVNNPNDVDFEPSCLVRTPSGNVYIPSGNLSE</sequence>
<gene>
    <name evidence="2" type="primary">Dyak\GE27416</name>
    <name evidence="2" type="synonym">GE27416</name>
    <name evidence="2" type="ORF">Dyak_GE27416</name>
</gene>
<proteinExistence type="predicted"/>
<reference evidence="2 3" key="2">
    <citation type="journal article" date="2007" name="PLoS Biol.">
        <title>Principles of genome evolution in the Drosophila melanogaster species group.</title>
        <authorList>
            <person name="Ranz J.M."/>
            <person name="Maurin D."/>
            <person name="Chan Y.S."/>
            <person name="von Grotthuss M."/>
            <person name="Hillier L.W."/>
            <person name="Roote J."/>
            <person name="Ashburner M."/>
            <person name="Bergman C.M."/>
        </authorList>
    </citation>
    <scope>NUCLEOTIDE SEQUENCE [LARGE SCALE GENOMIC DNA]</scope>
    <source>
        <strain evidence="3">Tai18E2 / Tucson 14021-0261.01</strain>
    </source>
</reference>
<feature type="compositionally biased region" description="Pro residues" evidence="1">
    <location>
        <begin position="107"/>
        <end position="116"/>
    </location>
</feature>
<dbReference type="KEGG" id="dya:Dyak_GE27416"/>
<protein>
    <submittedName>
        <fullName evidence="2">Uncharacterized protein</fullName>
    </submittedName>
</protein>
<feature type="region of interest" description="Disordered" evidence="1">
    <location>
        <begin position="1"/>
        <end position="141"/>
    </location>
</feature>
<feature type="compositionally biased region" description="Basic and acidic residues" evidence="1">
    <location>
        <begin position="71"/>
        <end position="83"/>
    </location>
</feature>
<dbReference type="Proteomes" id="UP000002282">
    <property type="component" value="Chromosome 3L"/>
</dbReference>
<name>A0A0R1DZL3_DROYA</name>
<feature type="compositionally biased region" description="Low complexity" evidence="1">
    <location>
        <begin position="49"/>
        <end position="68"/>
    </location>
</feature>
<evidence type="ECO:0000313" key="2">
    <source>
        <dbReference type="EMBL" id="KRK02488.1"/>
    </source>
</evidence>
<evidence type="ECO:0000313" key="3">
    <source>
        <dbReference type="Proteomes" id="UP000002282"/>
    </source>
</evidence>
<dbReference type="AlphaFoldDB" id="A0A0R1DZL3"/>
<keyword evidence="3" id="KW-1185">Reference proteome</keyword>
<reference evidence="2 3" key="1">
    <citation type="journal article" date="2007" name="Nature">
        <title>Evolution of genes and genomes on the Drosophila phylogeny.</title>
        <authorList>
            <consortium name="Drosophila 12 Genomes Consortium"/>
            <person name="Clark A.G."/>
            <person name="Eisen M.B."/>
            <person name="Smith D.R."/>
            <person name="Bergman C.M."/>
            <person name="Oliver B."/>
            <person name="Markow T.A."/>
            <person name="Kaufman T.C."/>
            <person name="Kellis M."/>
            <person name="Gelbart W."/>
            <person name="Iyer V.N."/>
            <person name="Pollard D.A."/>
            <person name="Sackton T.B."/>
            <person name="Larracuente A.M."/>
            <person name="Singh N.D."/>
            <person name="Abad J.P."/>
            <person name="Abt D.N."/>
            <person name="Adryan B."/>
            <person name="Aguade M."/>
            <person name="Akashi H."/>
            <person name="Anderson W.W."/>
            <person name="Aquadro C.F."/>
            <person name="Ardell D.H."/>
            <person name="Arguello R."/>
            <person name="Artieri C.G."/>
            <person name="Barbash D.A."/>
            <person name="Barker D."/>
            <person name="Barsanti P."/>
            <person name="Batterham P."/>
            <person name="Batzoglou S."/>
            <person name="Begun D."/>
            <person name="Bhutkar A."/>
            <person name="Blanco E."/>
            <person name="Bosak S.A."/>
            <person name="Bradley R.K."/>
            <person name="Brand A.D."/>
            <person name="Brent M.R."/>
            <person name="Brooks A.N."/>
            <person name="Brown R.H."/>
            <person name="Butlin R.K."/>
            <person name="Caggese C."/>
            <person name="Calvi B.R."/>
            <person name="Bernardo de Carvalho A."/>
            <person name="Caspi A."/>
            <person name="Castrezana S."/>
            <person name="Celniker S.E."/>
            <person name="Chang J.L."/>
            <person name="Chapple C."/>
            <person name="Chatterji S."/>
            <person name="Chinwalla A."/>
            <person name="Civetta A."/>
            <person name="Clifton S.W."/>
            <person name="Comeron J.M."/>
            <person name="Costello J.C."/>
            <person name="Coyne J.A."/>
            <person name="Daub J."/>
            <person name="David R.G."/>
            <person name="Delcher A.L."/>
            <person name="Delehaunty K."/>
            <person name="Do C.B."/>
            <person name="Ebling H."/>
            <person name="Edwards K."/>
            <person name="Eickbush T."/>
            <person name="Evans J.D."/>
            <person name="Filipski A."/>
            <person name="Findeiss S."/>
            <person name="Freyhult E."/>
            <person name="Fulton L."/>
            <person name="Fulton R."/>
            <person name="Garcia A.C."/>
            <person name="Gardiner A."/>
            <person name="Garfield D.A."/>
            <person name="Garvin B.E."/>
            <person name="Gibson G."/>
            <person name="Gilbert D."/>
            <person name="Gnerre S."/>
            <person name="Godfrey J."/>
            <person name="Good R."/>
            <person name="Gotea V."/>
            <person name="Gravely B."/>
            <person name="Greenberg A.J."/>
            <person name="Griffiths-Jones S."/>
            <person name="Gross S."/>
            <person name="Guigo R."/>
            <person name="Gustafson E.A."/>
            <person name="Haerty W."/>
            <person name="Hahn M.W."/>
            <person name="Halligan D.L."/>
            <person name="Halpern A.L."/>
            <person name="Halter G.M."/>
            <person name="Han M.V."/>
            <person name="Heger A."/>
            <person name="Hillier L."/>
            <person name="Hinrichs A.S."/>
            <person name="Holmes I."/>
            <person name="Hoskins R.A."/>
            <person name="Hubisz M.J."/>
            <person name="Hultmark D."/>
            <person name="Huntley M.A."/>
            <person name="Jaffe D.B."/>
            <person name="Jagadeeshan S."/>
            <person name="Jeck W.R."/>
            <person name="Johnson J."/>
            <person name="Jones C.D."/>
            <person name="Jordan W.C."/>
            <person name="Karpen G.H."/>
            <person name="Kataoka E."/>
            <person name="Keightley P.D."/>
            <person name="Kheradpour P."/>
            <person name="Kirkness E.F."/>
            <person name="Koerich L.B."/>
            <person name="Kristiansen K."/>
            <person name="Kudrna D."/>
            <person name="Kulathinal R.J."/>
            <person name="Kumar S."/>
            <person name="Kwok R."/>
            <person name="Lander E."/>
            <person name="Langley C.H."/>
            <person name="Lapoint R."/>
            <person name="Lazzaro B.P."/>
            <person name="Lee S.J."/>
            <person name="Levesque L."/>
            <person name="Li R."/>
            <person name="Lin C.F."/>
            <person name="Lin M.F."/>
            <person name="Lindblad-Toh K."/>
            <person name="Llopart A."/>
            <person name="Long M."/>
            <person name="Low L."/>
            <person name="Lozovsky E."/>
            <person name="Lu J."/>
            <person name="Luo M."/>
            <person name="Machado C.A."/>
            <person name="Makalowski W."/>
            <person name="Marzo M."/>
            <person name="Matsuda M."/>
            <person name="Matzkin L."/>
            <person name="McAllister B."/>
            <person name="McBride C.S."/>
            <person name="McKernan B."/>
            <person name="McKernan K."/>
            <person name="Mendez-Lago M."/>
            <person name="Minx P."/>
            <person name="Mollenhauer M.U."/>
            <person name="Montooth K."/>
            <person name="Mount S.M."/>
            <person name="Mu X."/>
            <person name="Myers E."/>
            <person name="Negre B."/>
            <person name="Newfeld S."/>
            <person name="Nielsen R."/>
            <person name="Noor M.A."/>
            <person name="O'Grady P."/>
            <person name="Pachter L."/>
            <person name="Papaceit M."/>
            <person name="Parisi M.J."/>
            <person name="Parisi M."/>
            <person name="Parts L."/>
            <person name="Pedersen J.S."/>
            <person name="Pesole G."/>
            <person name="Phillippy A.M."/>
            <person name="Ponting C.P."/>
            <person name="Pop M."/>
            <person name="Porcelli D."/>
            <person name="Powell J.R."/>
            <person name="Prohaska S."/>
            <person name="Pruitt K."/>
            <person name="Puig M."/>
            <person name="Quesneville H."/>
            <person name="Ram K.R."/>
            <person name="Rand D."/>
            <person name="Rasmussen M.D."/>
            <person name="Reed L.K."/>
            <person name="Reenan R."/>
            <person name="Reily A."/>
            <person name="Remington K.A."/>
            <person name="Rieger T.T."/>
            <person name="Ritchie M.G."/>
            <person name="Robin C."/>
            <person name="Rogers Y.H."/>
            <person name="Rohde C."/>
            <person name="Rozas J."/>
            <person name="Rubenfield M.J."/>
            <person name="Ruiz A."/>
            <person name="Russo S."/>
            <person name="Salzberg S.L."/>
            <person name="Sanchez-Gracia A."/>
            <person name="Saranga D.J."/>
            <person name="Sato H."/>
            <person name="Schaeffer S.W."/>
            <person name="Schatz M.C."/>
            <person name="Schlenke T."/>
            <person name="Schwartz R."/>
            <person name="Segarra C."/>
            <person name="Singh R.S."/>
            <person name="Sirot L."/>
            <person name="Sirota M."/>
            <person name="Sisneros N.B."/>
            <person name="Smith C.D."/>
            <person name="Smith T.F."/>
            <person name="Spieth J."/>
            <person name="Stage D.E."/>
            <person name="Stark A."/>
            <person name="Stephan W."/>
            <person name="Strausberg R.L."/>
            <person name="Strempel S."/>
            <person name="Sturgill D."/>
            <person name="Sutton G."/>
            <person name="Sutton G.G."/>
            <person name="Tao W."/>
            <person name="Teichmann S."/>
            <person name="Tobari Y.N."/>
            <person name="Tomimura Y."/>
            <person name="Tsolas J.M."/>
            <person name="Valente V.L."/>
            <person name="Venter E."/>
            <person name="Venter J.C."/>
            <person name="Vicario S."/>
            <person name="Vieira F.G."/>
            <person name="Vilella A.J."/>
            <person name="Villasante A."/>
            <person name="Walenz B."/>
            <person name="Wang J."/>
            <person name="Wasserman M."/>
            <person name="Watts T."/>
            <person name="Wilson D."/>
            <person name="Wilson R.K."/>
            <person name="Wing R.A."/>
            <person name="Wolfner M.F."/>
            <person name="Wong A."/>
            <person name="Wong G.K."/>
            <person name="Wu C.I."/>
            <person name="Wu G."/>
            <person name="Yamamoto D."/>
            <person name="Yang H.P."/>
            <person name="Yang S.P."/>
            <person name="Yorke J.A."/>
            <person name="Yoshida K."/>
            <person name="Zdobnov E."/>
            <person name="Zhang P."/>
            <person name="Zhang Y."/>
            <person name="Zimin A.V."/>
            <person name="Baldwin J."/>
            <person name="Abdouelleil A."/>
            <person name="Abdulkadir J."/>
            <person name="Abebe A."/>
            <person name="Abera B."/>
            <person name="Abreu J."/>
            <person name="Acer S.C."/>
            <person name="Aftuck L."/>
            <person name="Alexander A."/>
            <person name="An P."/>
            <person name="Anderson E."/>
            <person name="Anderson S."/>
            <person name="Arachi H."/>
            <person name="Azer M."/>
            <person name="Bachantsang P."/>
            <person name="Barry A."/>
            <person name="Bayul T."/>
            <person name="Berlin A."/>
            <person name="Bessette D."/>
            <person name="Bloom T."/>
            <person name="Blye J."/>
            <person name="Boguslavskiy L."/>
            <person name="Bonnet C."/>
            <person name="Boukhgalter B."/>
            <person name="Bourzgui I."/>
            <person name="Brown A."/>
            <person name="Cahill P."/>
            <person name="Channer S."/>
            <person name="Cheshatsang Y."/>
            <person name="Chuda L."/>
            <person name="Citroen M."/>
            <person name="Collymore A."/>
            <person name="Cooke P."/>
            <person name="Costello M."/>
            <person name="D'Aco K."/>
            <person name="Daza R."/>
            <person name="De Haan G."/>
            <person name="DeGray S."/>
            <person name="DeMaso C."/>
            <person name="Dhargay N."/>
            <person name="Dooley K."/>
            <person name="Dooley E."/>
            <person name="Doricent M."/>
            <person name="Dorje P."/>
            <person name="Dorjee K."/>
            <person name="Dupes A."/>
            <person name="Elong R."/>
            <person name="Falk J."/>
            <person name="Farina A."/>
            <person name="Faro S."/>
            <person name="Ferguson D."/>
            <person name="Fisher S."/>
            <person name="Foley C.D."/>
            <person name="Franke A."/>
            <person name="Friedrich D."/>
            <person name="Gadbois L."/>
            <person name="Gearin G."/>
            <person name="Gearin C.R."/>
            <person name="Giannoukos G."/>
            <person name="Goode T."/>
            <person name="Graham J."/>
            <person name="Grandbois E."/>
            <person name="Grewal S."/>
            <person name="Gyaltsen K."/>
            <person name="Hafez N."/>
            <person name="Hagos B."/>
            <person name="Hall J."/>
            <person name="Henson C."/>
            <person name="Hollinger A."/>
            <person name="Honan T."/>
            <person name="Huard M.D."/>
            <person name="Hughes L."/>
            <person name="Hurhula B."/>
            <person name="Husby M.E."/>
            <person name="Kamat A."/>
            <person name="Kanga B."/>
            <person name="Kashin S."/>
            <person name="Khazanovich D."/>
            <person name="Kisner P."/>
            <person name="Lance K."/>
            <person name="Lara M."/>
            <person name="Lee W."/>
            <person name="Lennon N."/>
            <person name="Letendre F."/>
            <person name="LeVine R."/>
            <person name="Lipovsky A."/>
            <person name="Liu X."/>
            <person name="Liu J."/>
            <person name="Liu S."/>
            <person name="Lokyitsang T."/>
            <person name="Lokyitsang Y."/>
            <person name="Lubonja R."/>
            <person name="Lui A."/>
            <person name="MacDonald P."/>
            <person name="Magnisalis V."/>
            <person name="Maru K."/>
            <person name="Matthews C."/>
            <person name="McCusker W."/>
            <person name="McDonough S."/>
            <person name="Mehta T."/>
            <person name="Meldrim J."/>
            <person name="Meneus L."/>
            <person name="Mihai O."/>
            <person name="Mihalev A."/>
            <person name="Mihova T."/>
            <person name="Mittelman R."/>
            <person name="Mlenga V."/>
            <person name="Montmayeur A."/>
            <person name="Mulrain L."/>
            <person name="Navidi A."/>
            <person name="Naylor J."/>
            <person name="Negash T."/>
            <person name="Nguyen T."/>
            <person name="Nguyen N."/>
            <person name="Nicol R."/>
            <person name="Norbu C."/>
            <person name="Norbu N."/>
            <person name="Novod N."/>
            <person name="O'Neill B."/>
            <person name="Osman S."/>
            <person name="Markiewicz E."/>
            <person name="Oyono O.L."/>
            <person name="Patti C."/>
            <person name="Phunkhang P."/>
            <person name="Pierre F."/>
            <person name="Priest M."/>
            <person name="Raghuraman S."/>
            <person name="Rege F."/>
            <person name="Reyes R."/>
            <person name="Rise C."/>
            <person name="Rogov P."/>
            <person name="Ross K."/>
            <person name="Ryan E."/>
            <person name="Settipalli S."/>
            <person name="Shea T."/>
            <person name="Sherpa N."/>
            <person name="Shi L."/>
            <person name="Shih D."/>
            <person name="Sparrow T."/>
            <person name="Spaulding J."/>
            <person name="Stalker J."/>
            <person name="Stange-Thomann N."/>
            <person name="Stavropoulos S."/>
            <person name="Stone C."/>
            <person name="Strader C."/>
            <person name="Tesfaye S."/>
            <person name="Thomson T."/>
            <person name="Thoulutsang Y."/>
            <person name="Thoulutsang D."/>
            <person name="Topham K."/>
            <person name="Topping I."/>
            <person name="Tsamla T."/>
            <person name="Vassiliev H."/>
            <person name="Vo A."/>
            <person name="Wangchuk T."/>
            <person name="Wangdi T."/>
            <person name="Weiand M."/>
            <person name="Wilkinson J."/>
            <person name="Wilson A."/>
            <person name="Yadav S."/>
            <person name="Young G."/>
            <person name="Yu Q."/>
            <person name="Zembek L."/>
            <person name="Zhong D."/>
            <person name="Zimmer A."/>
            <person name="Zwirko Z."/>
            <person name="Jaffe D.B."/>
            <person name="Alvarez P."/>
            <person name="Brockman W."/>
            <person name="Butler J."/>
            <person name="Chin C."/>
            <person name="Gnerre S."/>
            <person name="Grabherr M."/>
            <person name="Kleber M."/>
            <person name="Mauceli E."/>
            <person name="MacCallum I."/>
        </authorList>
    </citation>
    <scope>NUCLEOTIDE SEQUENCE [LARGE SCALE GENOMIC DNA]</scope>
    <source>
        <strain evidence="3">Tai18E2 / Tucson 14021-0261.01</strain>
    </source>
</reference>
<feature type="compositionally biased region" description="Polar residues" evidence="1">
    <location>
        <begin position="117"/>
        <end position="133"/>
    </location>
</feature>
<accession>A0A0R1DZL3</accession>